<protein>
    <submittedName>
        <fullName evidence="1">Uncharacterized protein</fullName>
    </submittedName>
</protein>
<name>A0A7W7A065_9HYPH</name>
<accession>A0A7W7A065</accession>
<gene>
    <name evidence="1" type="ORF">GGE60_005996</name>
</gene>
<dbReference type="Proteomes" id="UP000543836">
    <property type="component" value="Unassembled WGS sequence"/>
</dbReference>
<dbReference type="EMBL" id="JACIIG010000052">
    <property type="protein sequence ID" value="MBB4571820.1"/>
    <property type="molecule type" value="Genomic_DNA"/>
</dbReference>
<comment type="caution">
    <text evidence="1">The sequence shown here is derived from an EMBL/GenBank/DDBJ whole genome shotgun (WGS) entry which is preliminary data.</text>
</comment>
<evidence type="ECO:0000313" key="1">
    <source>
        <dbReference type="EMBL" id="MBB4571820.1"/>
    </source>
</evidence>
<dbReference type="AlphaFoldDB" id="A0A7W7A065"/>
<organism evidence="1 2">
    <name type="scientific">Rhizobium leucaenae</name>
    <dbReference type="NCBI Taxonomy" id="29450"/>
    <lineage>
        <taxon>Bacteria</taxon>
        <taxon>Pseudomonadati</taxon>
        <taxon>Pseudomonadota</taxon>
        <taxon>Alphaproteobacteria</taxon>
        <taxon>Hyphomicrobiales</taxon>
        <taxon>Rhizobiaceae</taxon>
        <taxon>Rhizobium/Agrobacterium group</taxon>
        <taxon>Rhizobium</taxon>
    </lineage>
</organism>
<sequence>MRKSFDLMLTPRRPRQLCILLDPPELKGIKAIERSAVTVRLARLLMEAAGAITVESGND</sequence>
<dbReference type="OrthoDB" id="8420837at2"/>
<reference evidence="1 2" key="1">
    <citation type="submission" date="2020-08" db="EMBL/GenBank/DDBJ databases">
        <title>Genomic Encyclopedia of Type Strains, Phase IV (KMG-V): Genome sequencing to study the core and pangenomes of soil and plant-associated prokaryotes.</title>
        <authorList>
            <person name="Whitman W."/>
        </authorList>
    </citation>
    <scope>NUCLEOTIDE SEQUENCE [LARGE SCALE GENOMIC DNA]</scope>
    <source>
        <strain evidence="1 2">SEMIA 492</strain>
    </source>
</reference>
<keyword evidence="2" id="KW-1185">Reference proteome</keyword>
<proteinExistence type="predicted"/>
<dbReference type="RefSeq" id="WP_028752705.1">
    <property type="nucleotide sequence ID" value="NZ_JACIIG010000052.1"/>
</dbReference>
<dbReference type="GeneID" id="32527862"/>
<evidence type="ECO:0000313" key="2">
    <source>
        <dbReference type="Proteomes" id="UP000543836"/>
    </source>
</evidence>